<dbReference type="InParanoid" id="A0A6P9EGB6"/>
<dbReference type="RefSeq" id="XP_035546509.1">
    <property type="nucleotide sequence ID" value="XM_035690616.1"/>
</dbReference>
<dbReference type="InterPro" id="IPR000477">
    <property type="entry name" value="RT_dom"/>
</dbReference>
<reference evidence="5" key="1">
    <citation type="submission" date="2025-08" db="UniProtKB">
        <authorList>
            <consortium name="RefSeq"/>
        </authorList>
    </citation>
    <scope>IDENTIFICATION</scope>
    <source>
        <tissue evidence="5">Leaves</tissue>
    </source>
</reference>
<feature type="domain" description="DUF4283" evidence="3">
    <location>
        <begin position="182"/>
        <end position="263"/>
    </location>
</feature>
<evidence type="ECO:0000313" key="4">
    <source>
        <dbReference type="Proteomes" id="UP000235220"/>
    </source>
</evidence>
<dbReference type="SUPFAM" id="SSF56672">
    <property type="entry name" value="DNA/RNA polymerases"/>
    <property type="match status" value="1"/>
</dbReference>
<dbReference type="PANTHER" id="PTHR31286:SF99">
    <property type="entry name" value="DUF4283 DOMAIN-CONTAINING PROTEIN"/>
    <property type="match status" value="1"/>
</dbReference>
<accession>A0A6P9EGB6</accession>
<gene>
    <name evidence="5" type="primary">LOC118348589</name>
</gene>
<evidence type="ECO:0000259" key="2">
    <source>
        <dbReference type="Pfam" id="PF00078"/>
    </source>
</evidence>
<dbReference type="InterPro" id="IPR043502">
    <property type="entry name" value="DNA/RNA_pol_sf"/>
</dbReference>
<dbReference type="KEGG" id="jre:118348589"/>
<evidence type="ECO:0000256" key="1">
    <source>
        <dbReference type="SAM" id="MobiDB-lite"/>
    </source>
</evidence>
<dbReference type="Gene3D" id="3.60.10.10">
    <property type="entry name" value="Endonuclease/exonuclease/phosphatase"/>
    <property type="match status" value="1"/>
</dbReference>
<organism evidence="4 5">
    <name type="scientific">Juglans regia</name>
    <name type="common">English walnut</name>
    <dbReference type="NCBI Taxonomy" id="51240"/>
    <lineage>
        <taxon>Eukaryota</taxon>
        <taxon>Viridiplantae</taxon>
        <taxon>Streptophyta</taxon>
        <taxon>Embryophyta</taxon>
        <taxon>Tracheophyta</taxon>
        <taxon>Spermatophyta</taxon>
        <taxon>Magnoliopsida</taxon>
        <taxon>eudicotyledons</taxon>
        <taxon>Gunneridae</taxon>
        <taxon>Pentapetalae</taxon>
        <taxon>rosids</taxon>
        <taxon>fabids</taxon>
        <taxon>Fagales</taxon>
        <taxon>Juglandaceae</taxon>
        <taxon>Juglans</taxon>
    </lineage>
</organism>
<feature type="region of interest" description="Disordered" evidence="1">
    <location>
        <begin position="429"/>
        <end position="448"/>
    </location>
</feature>
<dbReference type="AlphaFoldDB" id="A0A6P9EGB6"/>
<dbReference type="InterPro" id="IPR036691">
    <property type="entry name" value="Endo/exonu/phosph_ase_sf"/>
</dbReference>
<feature type="compositionally biased region" description="Acidic residues" evidence="1">
    <location>
        <begin position="429"/>
        <end position="445"/>
    </location>
</feature>
<dbReference type="InterPro" id="IPR025558">
    <property type="entry name" value="DUF4283"/>
</dbReference>
<dbReference type="InterPro" id="IPR040256">
    <property type="entry name" value="At4g02000-like"/>
</dbReference>
<feature type="domain" description="Reverse transcriptase" evidence="2">
    <location>
        <begin position="2"/>
        <end position="121"/>
    </location>
</feature>
<sequence>MVEWQFVEAIMAKMEFPPHWINLIQTYLHSVSYSILVNGEPQKSFLPSRGLRQGDPLSPYFFILCAEALTALLNKAEGCGVLTPIPIGRGSVSVNHLFFADDSLLFCQASTKELIHVLNLLDIYEKASGQKGWRILQNPNSLVARVLKQKYFSKMGLLKPKWGQGHLLPGEFSKEETQRTAEPFRYSIVLKFLRNQPSLDAIRAFIHKRWNLDGIPVVSNMRHPRNVFIRMVLEEDCMKAMSREVNDIDGVPYRPFHWTPEFKEEEEPYIVPVWIVLPGLPPNYYHESFLKILKAPIGRFIRSDNSTRCATRTDGARICVEMDAAKQPLPYFWIGMPGLGASRKQEIIYETLLVFCSKCKIQGHNSKTCRAGKKNAGGKVWVRQQEPIVEESKEKIPTPVVDDKEVETNQDTEENRVLGEPILLVEELEPEKDQEENPEIADPAEEMNPLMEAELETDRREGEVVPSSEEREVDNVHEEEVLLEDGSMSDPEPEKNAKVFLQEKEYHSDAEDEVVKRKYQKRQFEKIRSSRRVFMRMLRFDKVITNENDGGKIWVFWKSEVDVQMLWEELSSDRMGVEPCLFAGDFNIIRSDVERCGGRPWTRVAMDEFNRWIHQGRLMEMNSQGGKFTWCNGQQGLSGAWAKLDRVFGAFKLASKLKKLKVALREWNKRVFGRTNNQIAILEEKVESLEHLLPRDWDNDIERELVRCSNELSSWRRREDIRLAQMAKIKWRMDGDRNSKFFHVWLSNKRSNPAREVPDLTSLISSVIDEEDCVRPCGIPSLVEVKEALSSIPINSSPGPDGFGDNVEEIVEALAGGTGSGNYQIRVGLHSSTRI</sequence>
<evidence type="ECO:0000313" key="5">
    <source>
        <dbReference type="RefSeq" id="XP_035546509.1"/>
    </source>
</evidence>
<dbReference type="GeneID" id="118348589"/>
<protein>
    <submittedName>
        <fullName evidence="5">Uncharacterized protein LOC118348589</fullName>
    </submittedName>
</protein>
<evidence type="ECO:0000259" key="3">
    <source>
        <dbReference type="Pfam" id="PF14111"/>
    </source>
</evidence>
<dbReference type="PANTHER" id="PTHR31286">
    <property type="entry name" value="GLYCINE-RICH CELL WALL STRUCTURAL PROTEIN 1.8-LIKE"/>
    <property type="match status" value="1"/>
</dbReference>
<name>A0A6P9EGB6_JUGRE</name>
<dbReference type="Pfam" id="PF14111">
    <property type="entry name" value="DUF4283"/>
    <property type="match status" value="1"/>
</dbReference>
<proteinExistence type="predicted"/>
<dbReference type="SUPFAM" id="SSF56219">
    <property type="entry name" value="DNase I-like"/>
    <property type="match status" value="1"/>
</dbReference>
<keyword evidence="4" id="KW-1185">Reference proteome</keyword>
<dbReference type="Pfam" id="PF00078">
    <property type="entry name" value="RVT_1"/>
    <property type="match status" value="1"/>
</dbReference>
<dbReference type="Proteomes" id="UP000235220">
    <property type="component" value="Chromosome 1"/>
</dbReference>
<dbReference type="OrthoDB" id="418748at2759"/>